<protein>
    <submittedName>
        <fullName evidence="1">Uncharacterized protein</fullName>
    </submittedName>
</protein>
<reference evidence="1" key="1">
    <citation type="journal article" date="2019" name="bioRxiv">
        <title>The Genome of the Zebra Mussel, Dreissena polymorpha: A Resource for Invasive Species Research.</title>
        <authorList>
            <person name="McCartney M.A."/>
            <person name="Auch B."/>
            <person name="Kono T."/>
            <person name="Mallez S."/>
            <person name="Zhang Y."/>
            <person name="Obille A."/>
            <person name="Becker A."/>
            <person name="Abrahante J.E."/>
            <person name="Garbe J."/>
            <person name="Badalamenti J.P."/>
            <person name="Herman A."/>
            <person name="Mangelson H."/>
            <person name="Liachko I."/>
            <person name="Sullivan S."/>
            <person name="Sone E.D."/>
            <person name="Koren S."/>
            <person name="Silverstein K.A.T."/>
            <person name="Beckman K.B."/>
            <person name="Gohl D.M."/>
        </authorList>
    </citation>
    <scope>NUCLEOTIDE SEQUENCE</scope>
    <source>
        <strain evidence="1">Duluth1</strain>
        <tissue evidence="1">Whole animal</tissue>
    </source>
</reference>
<evidence type="ECO:0000313" key="2">
    <source>
        <dbReference type="Proteomes" id="UP000828390"/>
    </source>
</evidence>
<dbReference type="EMBL" id="JAIWYP010000005">
    <property type="protein sequence ID" value="KAH3820370.1"/>
    <property type="molecule type" value="Genomic_DNA"/>
</dbReference>
<name>A0A9D4JQ37_DREPO</name>
<organism evidence="1 2">
    <name type="scientific">Dreissena polymorpha</name>
    <name type="common">Zebra mussel</name>
    <name type="synonym">Mytilus polymorpha</name>
    <dbReference type="NCBI Taxonomy" id="45954"/>
    <lineage>
        <taxon>Eukaryota</taxon>
        <taxon>Metazoa</taxon>
        <taxon>Spiralia</taxon>
        <taxon>Lophotrochozoa</taxon>
        <taxon>Mollusca</taxon>
        <taxon>Bivalvia</taxon>
        <taxon>Autobranchia</taxon>
        <taxon>Heteroconchia</taxon>
        <taxon>Euheterodonta</taxon>
        <taxon>Imparidentia</taxon>
        <taxon>Neoheterodontei</taxon>
        <taxon>Myida</taxon>
        <taxon>Dreissenoidea</taxon>
        <taxon>Dreissenidae</taxon>
        <taxon>Dreissena</taxon>
    </lineage>
</organism>
<comment type="caution">
    <text evidence="1">The sequence shown here is derived from an EMBL/GenBank/DDBJ whole genome shotgun (WGS) entry which is preliminary data.</text>
</comment>
<proteinExistence type="predicted"/>
<dbReference type="AlphaFoldDB" id="A0A9D4JQ37"/>
<reference evidence="1" key="2">
    <citation type="submission" date="2020-11" db="EMBL/GenBank/DDBJ databases">
        <authorList>
            <person name="McCartney M.A."/>
            <person name="Auch B."/>
            <person name="Kono T."/>
            <person name="Mallez S."/>
            <person name="Becker A."/>
            <person name="Gohl D.M."/>
            <person name="Silverstein K.A.T."/>
            <person name="Koren S."/>
            <person name="Bechman K.B."/>
            <person name="Herman A."/>
            <person name="Abrahante J.E."/>
            <person name="Garbe J."/>
        </authorList>
    </citation>
    <scope>NUCLEOTIDE SEQUENCE</scope>
    <source>
        <strain evidence="1">Duluth1</strain>
        <tissue evidence="1">Whole animal</tissue>
    </source>
</reference>
<dbReference type="Proteomes" id="UP000828390">
    <property type="component" value="Unassembled WGS sequence"/>
</dbReference>
<sequence>MKTQIPDLILVKNKTTVLIDPTIVMETKLGIRKANEEKVNKYQHLIPNIQNLYKVDKVEVKGLAI</sequence>
<keyword evidence="2" id="KW-1185">Reference proteome</keyword>
<evidence type="ECO:0000313" key="1">
    <source>
        <dbReference type="EMBL" id="KAH3820370.1"/>
    </source>
</evidence>
<gene>
    <name evidence="1" type="ORF">DPMN_122116</name>
</gene>
<accession>A0A9D4JQ37</accession>